<feature type="transmembrane region" description="Helical" evidence="4">
    <location>
        <begin position="138"/>
        <end position="156"/>
    </location>
</feature>
<name>A0AAU8FGM3_9BACT</name>
<evidence type="ECO:0000259" key="5">
    <source>
        <dbReference type="PROSITE" id="PS50850"/>
    </source>
</evidence>
<feature type="transmembrane region" description="Helical" evidence="4">
    <location>
        <begin position="79"/>
        <end position="100"/>
    </location>
</feature>
<feature type="transmembrane region" description="Helical" evidence="4">
    <location>
        <begin position="21"/>
        <end position="42"/>
    </location>
</feature>
<evidence type="ECO:0000256" key="2">
    <source>
        <dbReference type="ARBA" id="ARBA00022989"/>
    </source>
</evidence>
<dbReference type="Pfam" id="PF07690">
    <property type="entry name" value="MFS_1"/>
    <property type="match status" value="1"/>
</dbReference>
<feature type="transmembrane region" description="Helical" evidence="4">
    <location>
        <begin position="281"/>
        <end position="300"/>
    </location>
</feature>
<feature type="transmembrane region" description="Helical" evidence="4">
    <location>
        <begin position="217"/>
        <end position="242"/>
    </location>
</feature>
<dbReference type="RefSeq" id="WP_353719069.1">
    <property type="nucleotide sequence ID" value="NZ_CP159289.1"/>
</dbReference>
<dbReference type="PANTHER" id="PTHR23534:SF1">
    <property type="entry name" value="MAJOR FACILITATOR SUPERFAMILY PROTEIN"/>
    <property type="match status" value="1"/>
</dbReference>
<keyword evidence="3 4" id="KW-0472">Membrane</keyword>
<feature type="domain" description="Major facilitator superfamily (MFS) profile" evidence="5">
    <location>
        <begin position="215"/>
        <end position="403"/>
    </location>
</feature>
<proteinExistence type="predicted"/>
<dbReference type="PANTHER" id="PTHR23534">
    <property type="entry name" value="MFS PERMEASE"/>
    <property type="match status" value="1"/>
</dbReference>
<feature type="transmembrane region" description="Helical" evidence="4">
    <location>
        <begin position="342"/>
        <end position="364"/>
    </location>
</feature>
<evidence type="ECO:0000256" key="3">
    <source>
        <dbReference type="ARBA" id="ARBA00023136"/>
    </source>
</evidence>
<feature type="transmembrane region" description="Helical" evidence="4">
    <location>
        <begin position="48"/>
        <end position="67"/>
    </location>
</feature>
<keyword evidence="2 4" id="KW-1133">Transmembrane helix</keyword>
<reference evidence="6" key="1">
    <citation type="submission" date="2024-06" db="EMBL/GenBank/DDBJ databases">
        <title>Sequencing and assembly of the genome of Dyadobacter sp. strain 676, a symbiont of Cyamopsis tetragonoloba.</title>
        <authorList>
            <person name="Guro P."/>
            <person name="Sazanova A."/>
            <person name="Kuznetsova I."/>
            <person name="Belimov A."/>
            <person name="Safronova V."/>
        </authorList>
    </citation>
    <scope>NUCLEOTIDE SEQUENCE</scope>
    <source>
        <strain evidence="6">676</strain>
    </source>
</reference>
<dbReference type="InterPro" id="IPR011701">
    <property type="entry name" value="MFS"/>
</dbReference>
<dbReference type="AlphaFoldDB" id="A0AAU8FGM3"/>
<accession>A0AAU8FGM3</accession>
<feature type="transmembrane region" description="Helical" evidence="4">
    <location>
        <begin position="106"/>
        <end position="126"/>
    </location>
</feature>
<dbReference type="InterPro" id="IPR020846">
    <property type="entry name" value="MFS_dom"/>
</dbReference>
<dbReference type="InterPro" id="IPR036259">
    <property type="entry name" value="MFS_trans_sf"/>
</dbReference>
<evidence type="ECO:0000256" key="4">
    <source>
        <dbReference type="SAM" id="Phobius"/>
    </source>
</evidence>
<dbReference type="SUPFAM" id="SSF103473">
    <property type="entry name" value="MFS general substrate transporter"/>
    <property type="match status" value="1"/>
</dbReference>
<feature type="transmembrane region" description="Helical" evidence="4">
    <location>
        <begin position="370"/>
        <end position="392"/>
    </location>
</feature>
<feature type="transmembrane region" description="Helical" evidence="4">
    <location>
        <begin position="168"/>
        <end position="186"/>
    </location>
</feature>
<gene>
    <name evidence="6" type="ORF">ABV298_26095</name>
</gene>
<dbReference type="PROSITE" id="PS50850">
    <property type="entry name" value="MFS"/>
    <property type="match status" value="1"/>
</dbReference>
<dbReference type="Gene3D" id="1.20.1250.20">
    <property type="entry name" value="MFS general substrate transporter like domains"/>
    <property type="match status" value="1"/>
</dbReference>
<evidence type="ECO:0000313" key="6">
    <source>
        <dbReference type="EMBL" id="XCH23745.1"/>
    </source>
</evidence>
<evidence type="ECO:0000256" key="1">
    <source>
        <dbReference type="ARBA" id="ARBA00022692"/>
    </source>
</evidence>
<sequence length="403" mass="42919">MIRYSKKRSPANVFPLVAGQALYQTAAVLVAALSGLVGFSLAADKSLATLPVAMISVGTAISLIPAAAFMKKFGRRKGFIAGIGLGLAAGALMSLGVYLVDFRLFVLGNMFVGAYGGFAQYYRFAAAESVDERDRSKAISWVVSGGVFAAIAGPSIARYTRDFGDIPFLYSFLSIPALCLFALLAVSVSGHIAGQSVASDAPVPEQSFFEILKRPTFTAAIVSSAAGSAVMVMVMTATPIAMKICGYNADDSSIVIQWHVLGMFVPSFFTGNLIQRFGAPRMISCGILMFLLHISLVLSGMDLVNFVGGLIFLGIGWNFMFVGGSTILVRSCADGDPAKIQAFHDFLVYAVTTLSSFLAGAVLNRWGWNVVNLIAVPLLIAAFVVIQWYAVLRKNDVASRDYL</sequence>
<dbReference type="GO" id="GO:0022857">
    <property type="term" value="F:transmembrane transporter activity"/>
    <property type="evidence" value="ECO:0007669"/>
    <property type="project" value="InterPro"/>
</dbReference>
<organism evidence="6">
    <name type="scientific">Dyadobacter sp. 676</name>
    <dbReference type="NCBI Taxonomy" id="3088362"/>
    <lineage>
        <taxon>Bacteria</taxon>
        <taxon>Pseudomonadati</taxon>
        <taxon>Bacteroidota</taxon>
        <taxon>Cytophagia</taxon>
        <taxon>Cytophagales</taxon>
        <taxon>Spirosomataceae</taxon>
        <taxon>Dyadobacter</taxon>
    </lineage>
</organism>
<protein>
    <submittedName>
        <fullName evidence="6">MFS transporter</fullName>
    </submittedName>
</protein>
<keyword evidence="1 4" id="KW-0812">Transmembrane</keyword>
<feature type="transmembrane region" description="Helical" evidence="4">
    <location>
        <begin position="306"/>
        <end position="330"/>
    </location>
</feature>
<dbReference type="EMBL" id="CP159289">
    <property type="protein sequence ID" value="XCH23745.1"/>
    <property type="molecule type" value="Genomic_DNA"/>
</dbReference>